<dbReference type="InterPro" id="IPR036188">
    <property type="entry name" value="FAD/NAD-bd_sf"/>
</dbReference>
<keyword evidence="2" id="KW-1185">Reference proteome</keyword>
<dbReference type="Proteomes" id="UP001491088">
    <property type="component" value="Chromosome"/>
</dbReference>
<dbReference type="Gene3D" id="3.50.50.60">
    <property type="entry name" value="FAD/NAD(P)-binding domain"/>
    <property type="match status" value="1"/>
</dbReference>
<protein>
    <submittedName>
        <fullName evidence="1">Lycopene cyclase family protein</fullName>
    </submittedName>
</protein>
<evidence type="ECO:0000313" key="2">
    <source>
        <dbReference type="Proteomes" id="UP001491088"/>
    </source>
</evidence>
<dbReference type="Pfam" id="PF05834">
    <property type="entry name" value="Lycopene_cycl"/>
    <property type="match status" value="1"/>
</dbReference>
<dbReference type="SUPFAM" id="SSF51905">
    <property type="entry name" value="FAD/NAD(P)-binding domain"/>
    <property type="match status" value="1"/>
</dbReference>
<accession>A0ABZ2TN18</accession>
<proteinExistence type="predicted"/>
<dbReference type="RefSeq" id="WP_340931504.1">
    <property type="nucleotide sequence ID" value="NZ_CP150496.1"/>
</dbReference>
<sequence>MKKYDYIIAGSGCAGLSLLYRILKEPTLQHKSILVIDKDSKKNNDRTWCYWEKEAGIFDELVSSKWNNLAFLTTGFEKNLDLGSYTYKMIQGLDFYQYVLNYAQKFTNVTFVQENILSISSDDSVGIVKTNLASYTSKVVFNSTSLFNPVITEQNSLLQHFKGWVIKTETAQFDKNVGRLMDFTVSQEHGATFMYVLPTSSTEALVEYTLFTPKLIEKEDYKKALVKYIKEDLKIEKYTITHEEFGIIPMSLANFKRTEDKTIINIGTAGGFTKASSGYTFQFIQKNLSEIILDLKNNRPILNKTTFKDKLYNWYDRTLIDVLLSNKLTGKEVFTRIFKKNSPEKILAFLGNESSLKEDVLIMKNLPLLPFLMAGIRQLFTKR</sequence>
<gene>
    <name evidence="1" type="ORF">WG950_07955</name>
</gene>
<reference evidence="1 2" key="1">
    <citation type="submission" date="2024-03" db="EMBL/GenBank/DDBJ databases">
        <authorList>
            <person name="Cao K."/>
        </authorList>
    </citation>
    <scope>NUCLEOTIDE SEQUENCE [LARGE SCALE GENOMIC DNA]</scope>
    <source>
        <strain evidence="1 2">MCCC 1K00696</strain>
    </source>
</reference>
<name>A0ABZ2TN18_9FLAO</name>
<organism evidence="1 2">
    <name type="scientific">Polaribacter marinaquae</name>
    <dbReference type="NCBI Taxonomy" id="1642819"/>
    <lineage>
        <taxon>Bacteria</taxon>
        <taxon>Pseudomonadati</taxon>
        <taxon>Bacteroidota</taxon>
        <taxon>Flavobacteriia</taxon>
        <taxon>Flavobacteriales</taxon>
        <taxon>Flavobacteriaceae</taxon>
    </lineage>
</organism>
<evidence type="ECO:0000313" key="1">
    <source>
        <dbReference type="EMBL" id="WYW54460.1"/>
    </source>
</evidence>
<dbReference type="EMBL" id="CP150496">
    <property type="protein sequence ID" value="WYW54460.1"/>
    <property type="molecule type" value="Genomic_DNA"/>
</dbReference>